<dbReference type="Proteomes" id="UP000838686">
    <property type="component" value="Unassembled WGS sequence"/>
</dbReference>
<protein>
    <recommendedName>
        <fullName evidence="1">C-methyltransferase domain-containing protein</fullName>
    </recommendedName>
</protein>
<dbReference type="InterPro" id="IPR038576">
    <property type="entry name" value="Methyltransf_Zn-bd_dom_put_sf"/>
</dbReference>
<dbReference type="InterPro" id="IPR029063">
    <property type="entry name" value="SAM-dependent_MTases_sf"/>
</dbReference>
<comment type="caution">
    <text evidence="2">The sequence shown here is derived from an EMBL/GenBank/DDBJ whole genome shotgun (WGS) entry which is preliminary data.</text>
</comment>
<dbReference type="PANTHER" id="PTHR43861">
    <property type="entry name" value="TRANS-ACONITATE 2-METHYLTRANSFERASE-RELATED"/>
    <property type="match status" value="1"/>
</dbReference>
<dbReference type="InterPro" id="IPR013691">
    <property type="entry name" value="MeTrfase_14"/>
</dbReference>
<dbReference type="PANTHER" id="PTHR43861:SF5">
    <property type="entry name" value="BLL5978 PROTEIN"/>
    <property type="match status" value="1"/>
</dbReference>
<dbReference type="Gene3D" id="3.40.50.720">
    <property type="entry name" value="NAD(P)-binding Rossmann-like Domain"/>
    <property type="match status" value="1"/>
</dbReference>
<feature type="domain" description="C-methyltransferase" evidence="1">
    <location>
        <begin position="294"/>
        <end position="399"/>
    </location>
</feature>
<keyword evidence="3" id="KW-1185">Reference proteome</keyword>
<proteinExistence type="predicted"/>
<gene>
    <name evidence="2" type="ORF">PAECIP111893_04425</name>
</gene>
<dbReference type="Gene3D" id="6.20.50.110">
    <property type="entry name" value="Methyltransferase, zinc-binding domain"/>
    <property type="match status" value="1"/>
</dbReference>
<evidence type="ECO:0000313" key="3">
    <source>
        <dbReference type="Proteomes" id="UP000838686"/>
    </source>
</evidence>
<name>A0ABN8GU78_9BACL</name>
<dbReference type="Pfam" id="PF08484">
    <property type="entry name" value="Methyltransf_14"/>
    <property type="match status" value="1"/>
</dbReference>
<dbReference type="Gene3D" id="3.40.50.150">
    <property type="entry name" value="Vaccinia Virus protein VP39"/>
    <property type="match status" value="1"/>
</dbReference>
<dbReference type="SUPFAM" id="SSF53335">
    <property type="entry name" value="S-adenosyl-L-methionine-dependent methyltransferases"/>
    <property type="match status" value="1"/>
</dbReference>
<accession>A0ABN8GU78</accession>
<evidence type="ECO:0000259" key="1">
    <source>
        <dbReference type="Pfam" id="PF08484"/>
    </source>
</evidence>
<dbReference type="RefSeq" id="WP_236344874.1">
    <property type="nucleotide sequence ID" value="NZ_CAKMMF010000030.1"/>
</dbReference>
<sequence>MNADEELRALEGAGVAQCRVCGCNELRRWVHLPQMPFTEELRSADDPNPVFLADIDVYLCAGCGASVTTHEPPFGDYYVDYHYTTSSSGLASRFMDRLAETLFHRFKLPPGCRVLEVGSGDGAQLQAFQRRGAVVLGFEPSALLCRISRTRGIPVIEGLFEASSISLLPAAFGRADVVLMTYTFDHLPDPSGALAAAHMSLHPNSGLLVLEVHDLALIVRRREYCLFEHEHFTYWTANTLRKALARCGFKLLTTELLPEQERRGNSLLVVAAPMAAHYEPDQSALDAENPIELRYDGFQHELDKGIAALDRFVEREAAAGRKIAGYGGGGRGVMTMAAMRSAALLSYVCDSNRGLHGTIAPKSNVPIVGIEMLASHPVDTLLVFSYGYMDEIAAAVRAQPHAPARIISMLEVLGG</sequence>
<dbReference type="EMBL" id="CAKMMF010000030">
    <property type="protein sequence ID" value="CAH1218381.1"/>
    <property type="molecule type" value="Genomic_DNA"/>
</dbReference>
<dbReference type="Pfam" id="PF13489">
    <property type="entry name" value="Methyltransf_23"/>
    <property type="match status" value="1"/>
</dbReference>
<dbReference type="CDD" id="cd02440">
    <property type="entry name" value="AdoMet_MTases"/>
    <property type="match status" value="1"/>
</dbReference>
<evidence type="ECO:0000313" key="2">
    <source>
        <dbReference type="EMBL" id="CAH1218381.1"/>
    </source>
</evidence>
<reference evidence="2" key="1">
    <citation type="submission" date="2022-01" db="EMBL/GenBank/DDBJ databases">
        <authorList>
            <person name="Criscuolo A."/>
        </authorList>
    </citation>
    <scope>NUCLEOTIDE SEQUENCE</scope>
    <source>
        <strain evidence="2">CIP111893</strain>
    </source>
</reference>
<organism evidence="2 3">
    <name type="scientific">Paenibacillus plantiphilus</name>
    <dbReference type="NCBI Taxonomy" id="2905650"/>
    <lineage>
        <taxon>Bacteria</taxon>
        <taxon>Bacillati</taxon>
        <taxon>Bacillota</taxon>
        <taxon>Bacilli</taxon>
        <taxon>Bacillales</taxon>
        <taxon>Paenibacillaceae</taxon>
        <taxon>Paenibacillus</taxon>
    </lineage>
</organism>